<organism evidence="3 4">
    <name type="scientific">Cyclospora cayetanensis</name>
    <dbReference type="NCBI Taxonomy" id="88456"/>
    <lineage>
        <taxon>Eukaryota</taxon>
        <taxon>Sar</taxon>
        <taxon>Alveolata</taxon>
        <taxon>Apicomplexa</taxon>
        <taxon>Conoidasida</taxon>
        <taxon>Coccidia</taxon>
        <taxon>Eucoccidiorida</taxon>
        <taxon>Eimeriorina</taxon>
        <taxon>Eimeriidae</taxon>
        <taxon>Cyclospora</taxon>
    </lineage>
</organism>
<accession>A0A6P5WC94</accession>
<dbReference type="AlphaFoldDB" id="A0A6P5WC94"/>
<dbReference type="RefSeq" id="XP_022587286.2">
    <property type="nucleotide sequence ID" value="XM_022733161.2"/>
</dbReference>
<evidence type="ECO:0000313" key="4">
    <source>
        <dbReference type="RefSeq" id="XP_022587286.2"/>
    </source>
</evidence>
<feature type="signal peptide" evidence="2">
    <location>
        <begin position="1"/>
        <end position="29"/>
    </location>
</feature>
<dbReference type="OrthoDB" id="329684at2759"/>
<keyword evidence="1" id="KW-1133">Transmembrane helix</keyword>
<sequence length="903" mass="100291">MANLLVRFAARGVFSVSLFFVFLLPCISSSPWSSGTLASSNAAPGTTTVVEPQNGQLVQPFHMYGDIKSVNEVDLKASTKWLKQHSHLSLLKLALPATYMSTLTDVNTSKYAGKVEAQDQGVLNQLEDGVRILDVRLWRGTSTEKQTNRQTSAWFTEVPWRLSDDMEVLRSVVNASSTGGLPAAAEAALEVHGRTELADGLFKPVRQFLRESLSEVVVVVFSAVNGNVHTNRNSIASGSELGESLTHADKQLQTFLKSGLPYSDETDTKIAANAARASQAVRMPTNSAYRSPLLDSFVKKDVSFFDFAEIAYLVDTYWGQLLPRHTSSFVNASLQTRNMRDSAKDAEGFRQWQRKKGEALMKKSIADLRDANIRLLLLVDDPLLAWFITTRSRSQVVAFVKADHLYDVSFKSEAQFAPCATPHVSLSGHPTMSRSIGWPSCRSWCEGVGQSKCFAWTWRLDQTPQFVRTANSRREGELGSIWDEQSVEVIGQCQLFTAGRRQLSFEAITQAVKCSDTNLIESDLPWTPKAVMKDLLESVAPLVPVEISSTQRRRSMRRLANVRFGLDSTVCMLTTGSNSGHEMKYNISNKLIRVLVAPPTPEVRIEAMPKRAHGSPGEVVQQFNATLAEFLQALRSRYKVLQIHRVNIRPVNAFQVAKYDKIQSALEPFAAATFYDHIAILNRQETANSRLLDLPVSLLCLFYESANYPVASPAVEHHVNRDVYVALWLCVICLIAAFGFCVFISTFWCNIDFGNACLKMFHPRTAGSVTPGPSGVSMGSFNLTDTRKYLVRPQGNWPYLASRLALLRPTPGPPLHGLPTWACGGKEGFITQCGKCIADSQCESGLFCCPTLRVCMRSRTDKCHKPYNVCNSAFRTRRPEYADAVTWARECEGPSITEWLTCP</sequence>
<evidence type="ECO:0000256" key="1">
    <source>
        <dbReference type="SAM" id="Phobius"/>
    </source>
</evidence>
<dbReference type="SUPFAM" id="SSF51695">
    <property type="entry name" value="PLC-like phosphodiesterases"/>
    <property type="match status" value="1"/>
</dbReference>
<keyword evidence="3" id="KW-1185">Reference proteome</keyword>
<evidence type="ECO:0000313" key="3">
    <source>
        <dbReference type="Proteomes" id="UP000515125"/>
    </source>
</evidence>
<keyword evidence="2" id="KW-0732">Signal</keyword>
<reference evidence="4" key="1">
    <citation type="submission" date="2025-08" db="UniProtKB">
        <authorList>
            <consortium name="RefSeq"/>
        </authorList>
    </citation>
    <scope>IDENTIFICATION</scope>
</reference>
<proteinExistence type="predicted"/>
<evidence type="ECO:0000256" key="2">
    <source>
        <dbReference type="SAM" id="SignalP"/>
    </source>
</evidence>
<dbReference type="Proteomes" id="UP000515125">
    <property type="component" value="Unplaced"/>
</dbReference>
<dbReference type="Gene3D" id="3.20.20.190">
    <property type="entry name" value="Phosphatidylinositol (PI) phosphodiesterase"/>
    <property type="match status" value="1"/>
</dbReference>
<dbReference type="GeneID" id="34619887"/>
<gene>
    <name evidence="4" type="primary">LOC34619887</name>
</gene>
<keyword evidence="1" id="KW-0472">Membrane</keyword>
<feature type="chain" id="PRO_5027679940" evidence="2">
    <location>
        <begin position="30"/>
        <end position="903"/>
    </location>
</feature>
<dbReference type="GO" id="GO:0008081">
    <property type="term" value="F:phosphoric diester hydrolase activity"/>
    <property type="evidence" value="ECO:0007669"/>
    <property type="project" value="InterPro"/>
</dbReference>
<feature type="transmembrane region" description="Helical" evidence="1">
    <location>
        <begin position="725"/>
        <end position="751"/>
    </location>
</feature>
<dbReference type="InterPro" id="IPR017946">
    <property type="entry name" value="PLC-like_Pdiesterase_TIM-brl"/>
</dbReference>
<dbReference type="GO" id="GO:0006629">
    <property type="term" value="P:lipid metabolic process"/>
    <property type="evidence" value="ECO:0007669"/>
    <property type="project" value="InterPro"/>
</dbReference>
<keyword evidence="1" id="KW-0812">Transmembrane</keyword>
<name>A0A6P5WC94_9EIME</name>
<protein>
    <submittedName>
        <fullName evidence="4">Uncharacterized protein LOC34619887</fullName>
    </submittedName>
</protein>